<dbReference type="GO" id="GO:0032259">
    <property type="term" value="P:methylation"/>
    <property type="evidence" value="ECO:0007669"/>
    <property type="project" value="UniProtKB-KW"/>
</dbReference>
<dbReference type="GO" id="GO:0008168">
    <property type="term" value="F:methyltransferase activity"/>
    <property type="evidence" value="ECO:0007669"/>
    <property type="project" value="UniProtKB-KW"/>
</dbReference>
<gene>
    <name evidence="2" type="ORF">HHL15_19810</name>
</gene>
<evidence type="ECO:0000313" key="3">
    <source>
        <dbReference type="Proteomes" id="UP000580043"/>
    </source>
</evidence>
<dbReference type="EMBL" id="JABBGA010000021">
    <property type="protein sequence ID" value="NML28010.1"/>
    <property type="molecule type" value="Genomic_DNA"/>
</dbReference>
<name>A0A848G9J3_9RHOO</name>
<protein>
    <submittedName>
        <fullName evidence="2">Methyltransferase</fullName>
    </submittedName>
</protein>
<organism evidence="2 3">
    <name type="scientific">Zoogloea dura</name>
    <dbReference type="NCBI Taxonomy" id="2728840"/>
    <lineage>
        <taxon>Bacteria</taxon>
        <taxon>Pseudomonadati</taxon>
        <taxon>Pseudomonadota</taxon>
        <taxon>Betaproteobacteria</taxon>
        <taxon>Rhodocyclales</taxon>
        <taxon>Zoogloeaceae</taxon>
        <taxon>Zoogloea</taxon>
    </lineage>
</organism>
<dbReference type="PANTHER" id="PTHR13369:SF0">
    <property type="entry name" value="GLUTATHIONE S-TRANSFERASE C-TERMINAL DOMAIN-CONTAINING PROTEIN"/>
    <property type="match status" value="1"/>
</dbReference>
<keyword evidence="2" id="KW-0808">Transferase</keyword>
<sequence>MTLREHFLDLQDCLQTHQDLWQASPFYLRRPAWCEQWPGLAEAALQLDDATLASLADSPEALYDWLARHFPDAARLAALCKLPALPARELAPTCAQFDWGIPQRKRLQIEAFARHAPASSAPLLEWCAGKGHLGRRLAFSDQQAVSSLEIDATLCEDALHLARRAGIEQAVVCADALAPASRPLLRGRSVLALHACGELHRTLVRNAAEDEAHAYRLAPCCYYRGAQDGYRPLNRDADLSLDGNTLRLAVTETVTAVRRIRERLARDQAWKLGFVALRNAMLGEAIRPFKPVPASWLSGDFTQYCLRLAEREGLAVGAGIDGAHWLATGEQRRGEVRRLELVRHAFRRPLEIWLALDVALGLEEAGFQARLGTFCERSLTPRNLMVVAER</sequence>
<dbReference type="InterPro" id="IPR025714">
    <property type="entry name" value="Methyltranfer_dom"/>
</dbReference>
<feature type="domain" description="Methyltransferase" evidence="1">
    <location>
        <begin position="118"/>
        <end position="222"/>
    </location>
</feature>
<dbReference type="AlphaFoldDB" id="A0A848G9J3"/>
<keyword evidence="3" id="KW-1185">Reference proteome</keyword>
<keyword evidence="2" id="KW-0489">Methyltransferase</keyword>
<proteinExistence type="predicted"/>
<dbReference type="Proteomes" id="UP000580043">
    <property type="component" value="Unassembled WGS sequence"/>
</dbReference>
<reference evidence="2 3" key="1">
    <citation type="submission" date="2020-04" db="EMBL/GenBank/DDBJ databases">
        <title>Zoogloea sp. G-4-1-14 isolated from soil.</title>
        <authorList>
            <person name="Dahal R.H."/>
        </authorList>
    </citation>
    <scope>NUCLEOTIDE SEQUENCE [LARGE SCALE GENOMIC DNA]</scope>
    <source>
        <strain evidence="2 3">G-4-1-14</strain>
    </source>
</reference>
<evidence type="ECO:0000259" key="1">
    <source>
        <dbReference type="Pfam" id="PF13679"/>
    </source>
</evidence>
<comment type="caution">
    <text evidence="2">The sequence shown here is derived from an EMBL/GenBank/DDBJ whole genome shotgun (WGS) entry which is preliminary data.</text>
</comment>
<dbReference type="SUPFAM" id="SSF53335">
    <property type="entry name" value="S-adenosyl-L-methionine-dependent methyltransferases"/>
    <property type="match status" value="1"/>
</dbReference>
<dbReference type="Pfam" id="PF13679">
    <property type="entry name" value="Methyltransf_32"/>
    <property type="match status" value="1"/>
</dbReference>
<dbReference type="InterPro" id="IPR029063">
    <property type="entry name" value="SAM-dependent_MTases_sf"/>
</dbReference>
<dbReference type="PANTHER" id="PTHR13369">
    <property type="match status" value="1"/>
</dbReference>
<evidence type="ECO:0000313" key="2">
    <source>
        <dbReference type="EMBL" id="NML28010.1"/>
    </source>
</evidence>
<dbReference type="RefSeq" id="WP_169147545.1">
    <property type="nucleotide sequence ID" value="NZ_JABBGA010000021.1"/>
</dbReference>
<accession>A0A848G9J3</accession>